<sequence length="77" mass="8899">MDSNFLETDFNDGYRQAVDDSLMQLKSEQTSLTQIMFKISVNNHKIISKVFNIKHSEPYLKGYEEGLKTVQLARLSN</sequence>
<comment type="caution">
    <text evidence="1">The sequence shown here is derived from an EMBL/GenBank/DDBJ whole genome shotgun (WGS) entry which is preliminary data.</text>
</comment>
<organism evidence="1 2">
    <name type="scientific">Nicoliella lavandulae</name>
    <dbReference type="NCBI Taxonomy" id="3082954"/>
    <lineage>
        <taxon>Bacteria</taxon>
        <taxon>Bacillati</taxon>
        <taxon>Bacillota</taxon>
        <taxon>Bacilli</taxon>
        <taxon>Lactobacillales</taxon>
        <taxon>Lactobacillaceae</taxon>
        <taxon>Nicoliella</taxon>
    </lineage>
</organism>
<keyword evidence="2" id="KW-1185">Reference proteome</keyword>
<evidence type="ECO:0000313" key="2">
    <source>
        <dbReference type="Proteomes" id="UP001370590"/>
    </source>
</evidence>
<accession>A0ABU8SLY4</accession>
<dbReference type="Proteomes" id="UP001370590">
    <property type="component" value="Unassembled WGS sequence"/>
</dbReference>
<dbReference type="RefSeq" id="WP_339960760.1">
    <property type="nucleotide sequence ID" value="NZ_JAWMWH010000003.1"/>
</dbReference>
<name>A0ABU8SLY4_9LACO</name>
<dbReference type="EMBL" id="JAWMWH010000003">
    <property type="protein sequence ID" value="MEJ6400907.1"/>
    <property type="molecule type" value="Genomic_DNA"/>
</dbReference>
<proteinExistence type="predicted"/>
<evidence type="ECO:0000313" key="1">
    <source>
        <dbReference type="EMBL" id="MEJ6400907.1"/>
    </source>
</evidence>
<protein>
    <submittedName>
        <fullName evidence="1">Uncharacterized protein</fullName>
    </submittedName>
</protein>
<reference evidence="1 2" key="1">
    <citation type="submission" date="2023-10" db="EMBL/GenBank/DDBJ databases">
        <title>Nicoliella lavandulae sp. nov. isolated from Lavandula angustifolia flowers.</title>
        <authorList>
            <person name="Alcantara C."/>
            <person name="Zuniga M."/>
            <person name="Landete J.M."/>
            <person name="Monedero V."/>
        </authorList>
    </citation>
    <scope>NUCLEOTIDE SEQUENCE [LARGE SCALE GENOMIC DNA]</scope>
    <source>
        <strain evidence="1 2">Es01</strain>
    </source>
</reference>
<gene>
    <name evidence="1" type="ORF">R4146_07090</name>
</gene>